<dbReference type="SUPFAM" id="SSF52096">
    <property type="entry name" value="ClpP/crotonase"/>
    <property type="match status" value="1"/>
</dbReference>
<reference evidence="1" key="1">
    <citation type="journal article" date="2023" name="G3 (Bethesda)">
        <title>Whole genome assembly and annotation of the endangered Caribbean coral Acropora cervicornis.</title>
        <authorList>
            <person name="Selwyn J.D."/>
            <person name="Vollmer S.V."/>
        </authorList>
    </citation>
    <scope>NUCLEOTIDE SEQUENCE</scope>
    <source>
        <strain evidence="1">K2</strain>
    </source>
</reference>
<dbReference type="EMBL" id="JARQWQ010000065">
    <property type="protein sequence ID" value="KAK2555100.1"/>
    <property type="molecule type" value="Genomic_DNA"/>
</dbReference>
<dbReference type="Proteomes" id="UP001249851">
    <property type="component" value="Unassembled WGS sequence"/>
</dbReference>
<dbReference type="GO" id="GO:0051117">
    <property type="term" value="F:ATPase binding"/>
    <property type="evidence" value="ECO:0007669"/>
    <property type="project" value="TreeGrafter"/>
</dbReference>
<comment type="caution">
    <text evidence="1">The sequence shown here is derived from an EMBL/GenBank/DDBJ whole genome shotgun (WGS) entry which is preliminary data.</text>
</comment>
<dbReference type="GO" id="GO:0004252">
    <property type="term" value="F:serine-type endopeptidase activity"/>
    <property type="evidence" value="ECO:0007669"/>
    <property type="project" value="TreeGrafter"/>
</dbReference>
<dbReference type="Gene3D" id="3.90.226.10">
    <property type="entry name" value="2-enoyl-CoA Hydratase, Chain A, domain 1"/>
    <property type="match status" value="1"/>
</dbReference>
<dbReference type="Pfam" id="PF00574">
    <property type="entry name" value="CLP_protease"/>
    <property type="match status" value="1"/>
</dbReference>
<accession>A0AAD9Q6A1</accession>
<proteinExistence type="predicted"/>
<gene>
    <name evidence="1" type="ORF">P5673_023458</name>
</gene>
<dbReference type="InterPro" id="IPR029045">
    <property type="entry name" value="ClpP/crotonase-like_dom_sf"/>
</dbReference>
<dbReference type="PANTHER" id="PTHR10381:SF11">
    <property type="entry name" value="ATP-DEPENDENT CLP PROTEASE PROTEOLYTIC SUBUNIT, MITOCHONDRIAL"/>
    <property type="match status" value="1"/>
</dbReference>
<keyword evidence="1" id="KW-0378">Hydrolase</keyword>
<dbReference type="GO" id="GO:0009368">
    <property type="term" value="C:endopeptidase Clp complex"/>
    <property type="evidence" value="ECO:0007669"/>
    <property type="project" value="TreeGrafter"/>
</dbReference>
<dbReference type="AlphaFoldDB" id="A0AAD9Q6A1"/>
<organism evidence="1 2">
    <name type="scientific">Acropora cervicornis</name>
    <name type="common">Staghorn coral</name>
    <dbReference type="NCBI Taxonomy" id="6130"/>
    <lineage>
        <taxon>Eukaryota</taxon>
        <taxon>Metazoa</taxon>
        <taxon>Cnidaria</taxon>
        <taxon>Anthozoa</taxon>
        <taxon>Hexacorallia</taxon>
        <taxon>Scleractinia</taxon>
        <taxon>Astrocoeniina</taxon>
        <taxon>Acroporidae</taxon>
        <taxon>Acropora</taxon>
    </lineage>
</organism>
<dbReference type="GO" id="GO:0004176">
    <property type="term" value="F:ATP-dependent peptidase activity"/>
    <property type="evidence" value="ECO:0007669"/>
    <property type="project" value="TreeGrafter"/>
</dbReference>
<evidence type="ECO:0000313" key="2">
    <source>
        <dbReference type="Proteomes" id="UP001249851"/>
    </source>
</evidence>
<reference evidence="1" key="2">
    <citation type="journal article" date="2023" name="Science">
        <title>Genomic signatures of disease resistance in endangered staghorn corals.</title>
        <authorList>
            <person name="Vollmer S.V."/>
            <person name="Selwyn J.D."/>
            <person name="Despard B.A."/>
            <person name="Roesel C.L."/>
        </authorList>
    </citation>
    <scope>NUCLEOTIDE SEQUENCE</scope>
    <source>
        <strain evidence="1">K2</strain>
    </source>
</reference>
<dbReference type="GO" id="GO:0006515">
    <property type="term" value="P:protein quality control for misfolded or incompletely synthesized proteins"/>
    <property type="evidence" value="ECO:0007669"/>
    <property type="project" value="TreeGrafter"/>
</dbReference>
<dbReference type="PANTHER" id="PTHR10381">
    <property type="entry name" value="ATP-DEPENDENT CLP PROTEASE PROTEOLYTIC SUBUNIT"/>
    <property type="match status" value="1"/>
</dbReference>
<sequence length="104" mass="11811">MSFYVFLLVSFKGRGERSYDIFSRLLKERIVCAMGPITDETSSLIVAQLLFLQSENGRAPVHMYINSPVYSASNIYLVHWPGMQHGITIADSWESRTKALFTTC</sequence>
<name>A0AAD9Q6A1_ACRCE</name>
<keyword evidence="2" id="KW-1185">Reference proteome</keyword>
<keyword evidence="1" id="KW-0645">Protease</keyword>
<evidence type="ECO:0000313" key="1">
    <source>
        <dbReference type="EMBL" id="KAK2555100.1"/>
    </source>
</evidence>
<protein>
    <submittedName>
        <fullName evidence="1">ATP-dependent Clp protease proteolytic subunit</fullName>
    </submittedName>
</protein>
<dbReference type="InterPro" id="IPR023562">
    <property type="entry name" value="ClpP/TepA"/>
</dbReference>